<keyword evidence="3" id="KW-1185">Reference proteome</keyword>
<comment type="similarity">
    <text evidence="1">Belongs to the phD/YefM antitoxin family.</text>
</comment>
<protein>
    <recommendedName>
        <fullName evidence="4">Antitoxin</fullName>
    </recommendedName>
</protein>
<comment type="caution">
    <text evidence="2">The sequence shown here is derived from an EMBL/GenBank/DDBJ whole genome shotgun (WGS) entry which is preliminary data.</text>
</comment>
<dbReference type="InterPro" id="IPR036165">
    <property type="entry name" value="YefM-like_sf"/>
</dbReference>
<evidence type="ECO:0008006" key="4">
    <source>
        <dbReference type="Google" id="ProtNLM"/>
    </source>
</evidence>
<accession>A0A7W2EJI4</accession>
<dbReference type="SUPFAM" id="SSF143120">
    <property type="entry name" value="YefM-like"/>
    <property type="match status" value="1"/>
</dbReference>
<organism evidence="2 3">
    <name type="scientific">Rugamonas fusca</name>
    <dbReference type="NCBI Taxonomy" id="2758568"/>
    <lineage>
        <taxon>Bacteria</taxon>
        <taxon>Pseudomonadati</taxon>
        <taxon>Pseudomonadota</taxon>
        <taxon>Betaproteobacteria</taxon>
        <taxon>Burkholderiales</taxon>
        <taxon>Oxalobacteraceae</taxon>
        <taxon>Telluria group</taxon>
        <taxon>Rugamonas</taxon>
    </lineage>
</organism>
<evidence type="ECO:0000313" key="2">
    <source>
        <dbReference type="EMBL" id="MBA5607089.1"/>
    </source>
</evidence>
<evidence type="ECO:0000256" key="1">
    <source>
        <dbReference type="ARBA" id="ARBA00009981"/>
    </source>
</evidence>
<dbReference type="Gene3D" id="3.40.1620.10">
    <property type="entry name" value="YefM-like domain"/>
    <property type="match status" value="1"/>
</dbReference>
<proteinExistence type="inferred from homology"/>
<dbReference type="EMBL" id="JACEZS010000015">
    <property type="protein sequence ID" value="MBA5607089.1"/>
    <property type="molecule type" value="Genomic_DNA"/>
</dbReference>
<reference evidence="2 3" key="1">
    <citation type="submission" date="2020-07" db="EMBL/GenBank/DDBJ databases">
        <title>Novel species isolated from subtropical streams in China.</title>
        <authorList>
            <person name="Lu H."/>
        </authorList>
    </citation>
    <scope>NUCLEOTIDE SEQUENCE [LARGE SCALE GENOMIC DNA]</scope>
    <source>
        <strain evidence="2 3">FT3S</strain>
    </source>
</reference>
<dbReference type="Proteomes" id="UP000566711">
    <property type="component" value="Unassembled WGS sequence"/>
</dbReference>
<evidence type="ECO:0000313" key="3">
    <source>
        <dbReference type="Proteomes" id="UP000566711"/>
    </source>
</evidence>
<name>A0A7W2EJI4_9BURK</name>
<sequence>MLKVKEDEVARELDTWLQRALTQPLVIEPAGRDAVVMLSLAEFERLQDVDDEHWAACARRANTAGYLDHDHEVRQRLAEAMRERCLSRIREQSGA</sequence>
<gene>
    <name evidence="2" type="ORF">H3H36_17160</name>
</gene>
<dbReference type="RefSeq" id="WP_182219321.1">
    <property type="nucleotide sequence ID" value="NZ_JACEZS010000015.1"/>
</dbReference>
<dbReference type="AlphaFoldDB" id="A0A7W2EJI4"/>